<reference evidence="1" key="1">
    <citation type="journal article" date="2013" name="Genetics">
        <title>The draft genome and transcriptome of Panagrellus redivivus are shaped by the harsh demands of a free-living lifestyle.</title>
        <authorList>
            <person name="Srinivasan J."/>
            <person name="Dillman A.R."/>
            <person name="Macchietto M.G."/>
            <person name="Heikkinen L."/>
            <person name="Lakso M."/>
            <person name="Fracchia K.M."/>
            <person name="Antoshechkin I."/>
            <person name="Mortazavi A."/>
            <person name="Wong G."/>
            <person name="Sternberg P.W."/>
        </authorList>
    </citation>
    <scope>NUCLEOTIDE SEQUENCE [LARGE SCALE GENOMIC DNA]</scope>
    <source>
        <strain evidence="1">MT8872</strain>
    </source>
</reference>
<reference evidence="2" key="2">
    <citation type="submission" date="2020-10" db="UniProtKB">
        <authorList>
            <consortium name="WormBaseParasite"/>
        </authorList>
    </citation>
    <scope>IDENTIFICATION</scope>
</reference>
<organism evidence="1 2">
    <name type="scientific">Panagrellus redivivus</name>
    <name type="common">Microworm</name>
    <dbReference type="NCBI Taxonomy" id="6233"/>
    <lineage>
        <taxon>Eukaryota</taxon>
        <taxon>Metazoa</taxon>
        <taxon>Ecdysozoa</taxon>
        <taxon>Nematoda</taxon>
        <taxon>Chromadorea</taxon>
        <taxon>Rhabditida</taxon>
        <taxon>Tylenchina</taxon>
        <taxon>Panagrolaimomorpha</taxon>
        <taxon>Panagrolaimoidea</taxon>
        <taxon>Panagrolaimidae</taxon>
        <taxon>Panagrellus</taxon>
    </lineage>
</organism>
<protein>
    <submittedName>
        <fullName evidence="2">Peptidase_S9 domain-containing protein</fullName>
    </submittedName>
</protein>
<evidence type="ECO:0000313" key="1">
    <source>
        <dbReference type="Proteomes" id="UP000492821"/>
    </source>
</evidence>
<accession>A0A7E4UTH0</accession>
<evidence type="ECO:0000313" key="2">
    <source>
        <dbReference type="WBParaSite" id="Pan_g12565.t1"/>
    </source>
</evidence>
<name>A0A7E4UTH0_PANRE</name>
<dbReference type="AlphaFoldDB" id="A0A7E4UTH0"/>
<sequence>MPGEMPMHQPFVIAIGTEAKTIKALFVGFVVTLQQQPGVPHTFVRLNQNSHGSIEDYQRPLDTAMWIDPT</sequence>
<proteinExistence type="predicted"/>
<dbReference type="Proteomes" id="UP000492821">
    <property type="component" value="Unassembled WGS sequence"/>
</dbReference>
<dbReference type="WBParaSite" id="Pan_g12565.t1">
    <property type="protein sequence ID" value="Pan_g12565.t1"/>
    <property type="gene ID" value="Pan_g12565"/>
</dbReference>
<keyword evidence="1" id="KW-1185">Reference proteome</keyword>